<proteinExistence type="predicted"/>
<evidence type="ECO:0000313" key="3">
    <source>
        <dbReference type="WBParaSite" id="OFLC_0000764201-mRNA-1"/>
    </source>
</evidence>
<organism evidence="3">
    <name type="scientific">Onchocerca flexuosa</name>
    <dbReference type="NCBI Taxonomy" id="387005"/>
    <lineage>
        <taxon>Eukaryota</taxon>
        <taxon>Metazoa</taxon>
        <taxon>Ecdysozoa</taxon>
        <taxon>Nematoda</taxon>
        <taxon>Chromadorea</taxon>
        <taxon>Rhabditida</taxon>
        <taxon>Spirurina</taxon>
        <taxon>Spiruromorpha</taxon>
        <taxon>Filarioidea</taxon>
        <taxon>Onchocercidae</taxon>
        <taxon>Onchocerca</taxon>
    </lineage>
</organism>
<reference evidence="3" key="1">
    <citation type="submission" date="2016-06" db="UniProtKB">
        <authorList>
            <consortium name="WormBaseParasite"/>
        </authorList>
    </citation>
    <scope>IDENTIFICATION</scope>
</reference>
<evidence type="ECO:0000313" key="2">
    <source>
        <dbReference type="Proteomes" id="UP000267606"/>
    </source>
</evidence>
<dbReference type="EMBL" id="UZAJ01008118">
    <property type="protein sequence ID" value="VDO52005.1"/>
    <property type="molecule type" value="Genomic_DNA"/>
</dbReference>
<dbReference type="STRING" id="387005.A0A183HJI1"/>
<keyword evidence="2" id="KW-1185">Reference proteome</keyword>
<accession>A0A183HJI1</accession>
<evidence type="ECO:0000313" key="1">
    <source>
        <dbReference type="EMBL" id="VDO52005.1"/>
    </source>
</evidence>
<dbReference type="WBParaSite" id="OFLC_0000764201-mRNA-1">
    <property type="protein sequence ID" value="OFLC_0000764201-mRNA-1"/>
    <property type="gene ID" value="OFLC_0000764201"/>
</dbReference>
<sequence length="39" mass="4150">MNTADAQDILGLSNNSAKDESLIPAGGLTDVDRKVLFRC</sequence>
<protein>
    <submittedName>
        <fullName evidence="3">Cation_ATPase_N domain-containing protein</fullName>
    </submittedName>
</protein>
<name>A0A183HJI1_9BILA</name>
<dbReference type="Proteomes" id="UP000267606">
    <property type="component" value="Unassembled WGS sequence"/>
</dbReference>
<gene>
    <name evidence="1" type="ORF">OFLC_LOCUS7642</name>
</gene>
<reference evidence="1 2" key="2">
    <citation type="submission" date="2018-11" db="EMBL/GenBank/DDBJ databases">
        <authorList>
            <consortium name="Pathogen Informatics"/>
        </authorList>
    </citation>
    <scope>NUCLEOTIDE SEQUENCE [LARGE SCALE GENOMIC DNA]</scope>
</reference>
<dbReference type="AlphaFoldDB" id="A0A183HJI1"/>